<dbReference type="EMBL" id="JACXJA010000029">
    <property type="protein sequence ID" value="MBD2864411.1"/>
    <property type="molecule type" value="Genomic_DNA"/>
</dbReference>
<dbReference type="RefSeq" id="WP_190930040.1">
    <property type="nucleotide sequence ID" value="NZ_JACXJA010000029.1"/>
</dbReference>
<dbReference type="InterPro" id="IPR012675">
    <property type="entry name" value="Beta-grasp_dom_sf"/>
</dbReference>
<evidence type="ECO:0000313" key="1">
    <source>
        <dbReference type="EMBL" id="MBD2864411.1"/>
    </source>
</evidence>
<dbReference type="Proteomes" id="UP000639396">
    <property type="component" value="Unassembled WGS sequence"/>
</dbReference>
<dbReference type="Pfam" id="PF02597">
    <property type="entry name" value="ThiS"/>
    <property type="match status" value="1"/>
</dbReference>
<dbReference type="NCBIfam" id="TIGR01683">
    <property type="entry name" value="thiS"/>
    <property type="match status" value="1"/>
</dbReference>
<keyword evidence="2" id="KW-1185">Reference proteome</keyword>
<reference evidence="1" key="1">
    <citation type="submission" date="2020-09" db="EMBL/GenBank/DDBJ databases">
        <title>A novel bacterium of genus Paenibacillus, isolated from South China Sea.</title>
        <authorList>
            <person name="Huang H."/>
            <person name="Mo K."/>
            <person name="Hu Y."/>
        </authorList>
    </citation>
    <scope>NUCLEOTIDE SEQUENCE</scope>
    <source>
        <strain evidence="1">IB182363</strain>
    </source>
</reference>
<dbReference type="CDD" id="cd00565">
    <property type="entry name" value="Ubl_ThiS"/>
    <property type="match status" value="1"/>
</dbReference>
<dbReference type="AlphaFoldDB" id="A0A927CDU5"/>
<dbReference type="PANTHER" id="PTHR34472">
    <property type="entry name" value="SULFUR CARRIER PROTEIN THIS"/>
    <property type="match status" value="1"/>
</dbReference>
<dbReference type="InterPro" id="IPR016155">
    <property type="entry name" value="Mopterin_synth/thiamin_S_b"/>
</dbReference>
<dbReference type="Gene3D" id="3.10.20.30">
    <property type="match status" value="1"/>
</dbReference>
<comment type="caution">
    <text evidence="1">The sequence shown here is derived from an EMBL/GenBank/DDBJ whole genome shotgun (WGS) entry which is preliminary data.</text>
</comment>
<gene>
    <name evidence="1" type="primary">thiS</name>
    <name evidence="1" type="ORF">IDH45_20705</name>
</gene>
<dbReference type="PANTHER" id="PTHR34472:SF1">
    <property type="entry name" value="SULFUR CARRIER PROTEIN THIS"/>
    <property type="match status" value="1"/>
</dbReference>
<accession>A0A927CDU5</accession>
<name>A0A927CDU5_9BACL</name>
<dbReference type="InterPro" id="IPR010035">
    <property type="entry name" value="Thi_S"/>
</dbReference>
<proteinExistence type="predicted"/>
<dbReference type="SUPFAM" id="SSF54285">
    <property type="entry name" value="MoaD/ThiS"/>
    <property type="match status" value="1"/>
</dbReference>
<sequence length="66" mass="6946">MDVIVNGQTRTVEAGETVIGLLRAYGLEHKMVVVEIDGAIVPKETWTAAGLAPGMKIELVHFVGGG</sequence>
<dbReference type="InterPro" id="IPR003749">
    <property type="entry name" value="ThiS/MoaD-like"/>
</dbReference>
<protein>
    <submittedName>
        <fullName evidence="1">Sulfur carrier protein ThiS</fullName>
    </submittedName>
</protein>
<organism evidence="1 2">
    <name type="scientific">Paenibacillus oceani</name>
    <dbReference type="NCBI Taxonomy" id="2772510"/>
    <lineage>
        <taxon>Bacteria</taxon>
        <taxon>Bacillati</taxon>
        <taxon>Bacillota</taxon>
        <taxon>Bacilli</taxon>
        <taxon>Bacillales</taxon>
        <taxon>Paenibacillaceae</taxon>
        <taxon>Paenibacillus</taxon>
    </lineage>
</organism>
<evidence type="ECO:0000313" key="2">
    <source>
        <dbReference type="Proteomes" id="UP000639396"/>
    </source>
</evidence>